<evidence type="ECO:0000259" key="9">
    <source>
        <dbReference type="Pfam" id="PF25198"/>
    </source>
</evidence>
<feature type="domain" description="Spore germination GerAC-like C-terminal" evidence="8">
    <location>
        <begin position="230"/>
        <end position="396"/>
    </location>
</feature>
<dbReference type="RefSeq" id="WP_209970633.1">
    <property type="nucleotide sequence ID" value="NZ_JAGGLB010000003.1"/>
</dbReference>
<evidence type="ECO:0000256" key="4">
    <source>
        <dbReference type="ARBA" id="ARBA00022729"/>
    </source>
</evidence>
<dbReference type="InterPro" id="IPR038501">
    <property type="entry name" value="Spore_GerAC_C_sf"/>
</dbReference>
<evidence type="ECO:0000256" key="2">
    <source>
        <dbReference type="ARBA" id="ARBA00007886"/>
    </source>
</evidence>
<evidence type="ECO:0000256" key="5">
    <source>
        <dbReference type="ARBA" id="ARBA00023136"/>
    </source>
</evidence>
<comment type="subcellular location">
    <subcellularLocation>
        <location evidence="1">Membrane</location>
        <topology evidence="1">Lipid-anchor</topology>
    </subcellularLocation>
</comment>
<evidence type="ECO:0000259" key="8">
    <source>
        <dbReference type="Pfam" id="PF05504"/>
    </source>
</evidence>
<evidence type="ECO:0000256" key="1">
    <source>
        <dbReference type="ARBA" id="ARBA00004635"/>
    </source>
</evidence>
<dbReference type="EMBL" id="JAGGLB010000003">
    <property type="protein sequence ID" value="MBP1989842.1"/>
    <property type="molecule type" value="Genomic_DNA"/>
</dbReference>
<keyword evidence="11" id="KW-1185">Reference proteome</keyword>
<dbReference type="InterPro" id="IPR008844">
    <property type="entry name" value="Spore_GerAC-like"/>
</dbReference>
<gene>
    <name evidence="10" type="ORF">J2Z66_001440</name>
</gene>
<dbReference type="InterPro" id="IPR057336">
    <property type="entry name" value="GerAC_N"/>
</dbReference>
<evidence type="ECO:0000313" key="10">
    <source>
        <dbReference type="EMBL" id="MBP1989842.1"/>
    </source>
</evidence>
<dbReference type="PANTHER" id="PTHR35789:SF1">
    <property type="entry name" value="SPORE GERMINATION PROTEIN B3"/>
    <property type="match status" value="1"/>
</dbReference>
<keyword evidence="3" id="KW-0309">Germination</keyword>
<name>A0ABS4IQJ9_9BACL</name>
<accession>A0ABS4IQJ9</accession>
<feature type="domain" description="Spore germination protein N-terminal" evidence="9">
    <location>
        <begin position="21"/>
        <end position="202"/>
    </location>
</feature>
<keyword evidence="7" id="KW-0449">Lipoprotein</keyword>
<keyword evidence="6" id="KW-0564">Palmitate</keyword>
<dbReference type="PROSITE" id="PS51257">
    <property type="entry name" value="PROKAR_LIPOPROTEIN"/>
    <property type="match status" value="1"/>
</dbReference>
<reference evidence="10 11" key="1">
    <citation type="submission" date="2021-03" db="EMBL/GenBank/DDBJ databases">
        <title>Genomic Encyclopedia of Type Strains, Phase IV (KMG-IV): sequencing the most valuable type-strain genomes for metagenomic binning, comparative biology and taxonomic classification.</title>
        <authorList>
            <person name="Goeker M."/>
        </authorList>
    </citation>
    <scope>NUCLEOTIDE SEQUENCE [LARGE SCALE GENOMIC DNA]</scope>
    <source>
        <strain evidence="10 11">DSM 26048</strain>
    </source>
</reference>
<dbReference type="Gene3D" id="3.30.300.210">
    <property type="entry name" value="Nutrient germinant receptor protein C, domain 3"/>
    <property type="match status" value="1"/>
</dbReference>
<protein>
    <submittedName>
        <fullName evidence="10">Spore germination protein KC</fullName>
    </submittedName>
</protein>
<evidence type="ECO:0000313" key="11">
    <source>
        <dbReference type="Proteomes" id="UP001519287"/>
    </source>
</evidence>
<dbReference type="PANTHER" id="PTHR35789">
    <property type="entry name" value="SPORE GERMINATION PROTEIN B3"/>
    <property type="match status" value="1"/>
</dbReference>
<dbReference type="Pfam" id="PF25198">
    <property type="entry name" value="Spore_GerAC_N"/>
    <property type="match status" value="1"/>
</dbReference>
<dbReference type="InterPro" id="IPR046953">
    <property type="entry name" value="Spore_GerAC-like_C"/>
</dbReference>
<dbReference type="NCBIfam" id="TIGR02887">
    <property type="entry name" value="spore_ger_x_C"/>
    <property type="match status" value="1"/>
</dbReference>
<dbReference type="Proteomes" id="UP001519287">
    <property type="component" value="Unassembled WGS sequence"/>
</dbReference>
<keyword evidence="4" id="KW-0732">Signal</keyword>
<dbReference type="Pfam" id="PF05504">
    <property type="entry name" value="Spore_GerAC"/>
    <property type="match status" value="1"/>
</dbReference>
<comment type="caution">
    <text evidence="10">The sequence shown here is derived from an EMBL/GenBank/DDBJ whole genome shotgun (WGS) entry which is preliminary data.</text>
</comment>
<proteinExistence type="inferred from homology"/>
<evidence type="ECO:0000256" key="6">
    <source>
        <dbReference type="ARBA" id="ARBA00023139"/>
    </source>
</evidence>
<comment type="similarity">
    <text evidence="2">Belongs to the GerABKC lipoprotein family.</text>
</comment>
<sequence>MSRYRKLIVILLLVLTGCNAKVELNEVLIVSAVGIDQEGDQMMVHLQVVNAGGITGGQGGASVGSSGSTGGGSVYTYSVAGTTLYEAVEKASNILPRKLLFSHVSCFIVGEKYARKIGLAPLFDYMERNYEIRDNAFILIAKNSSAKDILTLYTPINKNPGELLRRQVELSSSTTGIAKGIKQKDIINWRYGEFRDPVIQGVERVELSKMSGSTSNLTNIDANNKMYHITGLALFDKEHMTGWYNENQTIGWAIINARIKQLFISIKKCDGQKGHIGLMIKNIKSSVKPVVEQEEITYEVNVSGIANLQEVTCKMDISDPNTIIEMEKQVEEHIEHDIESAVQLAKQKKIDVFGFGKSLYDKEPKMWKKQYKKVWKKEFTKVKVTPVVTIQMESVGTRVKTIHEKK</sequence>
<evidence type="ECO:0000256" key="3">
    <source>
        <dbReference type="ARBA" id="ARBA00022544"/>
    </source>
</evidence>
<evidence type="ECO:0000256" key="7">
    <source>
        <dbReference type="ARBA" id="ARBA00023288"/>
    </source>
</evidence>
<keyword evidence="5" id="KW-0472">Membrane</keyword>
<organism evidence="10 11">
    <name type="scientific">Paenibacillus eucommiae</name>
    <dbReference type="NCBI Taxonomy" id="1355755"/>
    <lineage>
        <taxon>Bacteria</taxon>
        <taxon>Bacillati</taxon>
        <taxon>Bacillota</taxon>
        <taxon>Bacilli</taxon>
        <taxon>Bacillales</taxon>
        <taxon>Paenibacillaceae</taxon>
        <taxon>Paenibacillus</taxon>
    </lineage>
</organism>